<dbReference type="Proteomes" id="UP001523550">
    <property type="component" value="Unassembled WGS sequence"/>
</dbReference>
<proteinExistence type="predicted"/>
<organism evidence="1 2">
    <name type="scientific">Natronospira proteinivora</name>
    <dbReference type="NCBI Taxonomy" id="1807133"/>
    <lineage>
        <taxon>Bacteria</taxon>
        <taxon>Pseudomonadati</taxon>
        <taxon>Pseudomonadota</taxon>
        <taxon>Gammaproteobacteria</taxon>
        <taxon>Natronospirales</taxon>
        <taxon>Natronospiraceae</taxon>
        <taxon>Natronospira</taxon>
    </lineage>
</organism>
<keyword evidence="2" id="KW-1185">Reference proteome</keyword>
<gene>
    <name evidence="1" type="ORF">J2T60_001188</name>
</gene>
<evidence type="ECO:0000313" key="2">
    <source>
        <dbReference type="Proteomes" id="UP001523550"/>
    </source>
</evidence>
<reference evidence="1 2" key="1">
    <citation type="submission" date="2022-03" db="EMBL/GenBank/DDBJ databases">
        <title>Genomic Encyclopedia of Type Strains, Phase III (KMG-III): the genomes of soil and plant-associated and newly described type strains.</title>
        <authorList>
            <person name="Whitman W."/>
        </authorList>
    </citation>
    <scope>NUCLEOTIDE SEQUENCE [LARGE SCALE GENOMIC DNA]</scope>
    <source>
        <strain evidence="1 2">BSker1</strain>
    </source>
</reference>
<comment type="caution">
    <text evidence="1">The sequence shown here is derived from an EMBL/GenBank/DDBJ whole genome shotgun (WGS) entry which is preliminary data.</text>
</comment>
<protein>
    <submittedName>
        <fullName evidence="1">Uncharacterized protein</fullName>
    </submittedName>
</protein>
<evidence type="ECO:0000313" key="1">
    <source>
        <dbReference type="EMBL" id="MCP1727223.1"/>
    </source>
</evidence>
<name>A0ABT1GAE6_9GAMM</name>
<accession>A0ABT1GAE6</accession>
<sequence length="89" mass="9954">MAIIKTGKCRGGIHPHVSPSVIPKQLFFPILYDDKDLHRCLAVYSIASLDANLESPRQALRLPPPRDCLNGLARKLTHDGHWRGSNTEE</sequence>
<dbReference type="EMBL" id="JALJYF010000001">
    <property type="protein sequence ID" value="MCP1727223.1"/>
    <property type="molecule type" value="Genomic_DNA"/>
</dbReference>